<dbReference type="GO" id="GO:0046933">
    <property type="term" value="F:proton-transporting ATP synthase activity, rotational mechanism"/>
    <property type="evidence" value="ECO:0007669"/>
    <property type="project" value="InterPro"/>
</dbReference>
<sequence>MAARVFAFRPVIFQPASCGPVRNMATLKEISIRLKSVKNIQKITKSMKMVSAAKYAKAERELKPARAYGEGAYALPDKAELDVDEQKPNHLMVLLSSDRGLCGGVHSSLAKAAKAAIAEQPSTVNTMLIPCGDKARTILQKTHGKNILFHVSELGKKPPTFADSSTIAQEILDCGYEFDVGKIIYNKFQSVVAYETQMKPMYSFETLNTAETLSIYDDVDADIMRNYQEFTLASMVFFGMKEQSCSEQSARMTAMDGASKNAGEMIDKLTLTFNRTRQAVITRELIEIMSGAAALE</sequence>
<dbReference type="FunFam" id="1.10.287.80:FF:000007">
    <property type="entry name" value="ATP synthase gamma chain"/>
    <property type="match status" value="1"/>
</dbReference>
<gene>
    <name evidence="12" type="ORF">PACLA_8A076586</name>
</gene>
<dbReference type="AlphaFoldDB" id="A0A7D9HE85"/>
<accession>A0A7D9HE85</accession>
<dbReference type="Proteomes" id="UP001152795">
    <property type="component" value="Unassembled WGS sequence"/>
</dbReference>
<keyword evidence="8" id="KW-0472">Membrane</keyword>
<proteinExistence type="inferred from homology"/>
<evidence type="ECO:0000256" key="3">
    <source>
        <dbReference type="ARBA" id="ARBA00022448"/>
    </source>
</evidence>
<dbReference type="FunFam" id="3.40.1380.10:FF:000003">
    <property type="entry name" value="ATP synthase subunit gamma"/>
    <property type="match status" value="1"/>
</dbReference>
<dbReference type="Pfam" id="PF00231">
    <property type="entry name" value="ATP-synt"/>
    <property type="match status" value="1"/>
</dbReference>
<evidence type="ECO:0000313" key="13">
    <source>
        <dbReference type="Proteomes" id="UP001152795"/>
    </source>
</evidence>
<protein>
    <recommendedName>
        <fullName evidence="11">ATP synthase subunit gamma</fullName>
    </recommendedName>
</protein>
<evidence type="ECO:0000256" key="4">
    <source>
        <dbReference type="ARBA" id="ARBA00022781"/>
    </source>
</evidence>
<dbReference type="EMBL" id="CACRXK020000293">
    <property type="protein sequence ID" value="CAB3980467.1"/>
    <property type="molecule type" value="Genomic_DNA"/>
</dbReference>
<evidence type="ECO:0000256" key="8">
    <source>
        <dbReference type="ARBA" id="ARBA00023136"/>
    </source>
</evidence>
<evidence type="ECO:0000256" key="5">
    <source>
        <dbReference type="ARBA" id="ARBA00022792"/>
    </source>
</evidence>
<comment type="subunit">
    <text evidence="11">F-type ATPases have 2 components, CF(1) - the catalytic core - and CF(0) - the membrane proton channel. CF(1) and CF(0) have multiple subunits.</text>
</comment>
<evidence type="ECO:0000256" key="6">
    <source>
        <dbReference type="ARBA" id="ARBA00023065"/>
    </source>
</evidence>
<keyword evidence="9 11" id="KW-0139">CF(1)</keyword>
<dbReference type="PRINTS" id="PR00126">
    <property type="entry name" value="ATPASEGAMMA"/>
</dbReference>
<evidence type="ECO:0000256" key="2">
    <source>
        <dbReference type="ARBA" id="ARBA00007681"/>
    </source>
</evidence>
<evidence type="ECO:0000256" key="11">
    <source>
        <dbReference type="RuleBase" id="RU004001"/>
    </source>
</evidence>
<dbReference type="Gene3D" id="3.40.1380.10">
    <property type="match status" value="1"/>
</dbReference>
<evidence type="ECO:0000256" key="1">
    <source>
        <dbReference type="ARBA" id="ARBA00004637"/>
    </source>
</evidence>
<dbReference type="PANTHER" id="PTHR11693">
    <property type="entry name" value="ATP SYNTHASE GAMMA CHAIN"/>
    <property type="match status" value="1"/>
</dbReference>
<keyword evidence="3 11" id="KW-0813">Transport</keyword>
<evidence type="ECO:0000256" key="7">
    <source>
        <dbReference type="ARBA" id="ARBA00023128"/>
    </source>
</evidence>
<evidence type="ECO:0000256" key="10">
    <source>
        <dbReference type="ARBA" id="ARBA00023310"/>
    </source>
</evidence>
<keyword evidence="10 11" id="KW-0066">ATP synthesis</keyword>
<dbReference type="InterPro" id="IPR000131">
    <property type="entry name" value="ATP_synth_F1_gsu"/>
</dbReference>
<dbReference type="OrthoDB" id="239812at2759"/>
<evidence type="ECO:0000256" key="9">
    <source>
        <dbReference type="ARBA" id="ARBA00023196"/>
    </source>
</evidence>
<dbReference type="PROSITE" id="PS00153">
    <property type="entry name" value="ATPASE_GAMMA"/>
    <property type="match status" value="1"/>
</dbReference>
<name>A0A7D9HE85_PARCT</name>
<dbReference type="GO" id="GO:0005743">
    <property type="term" value="C:mitochondrial inner membrane"/>
    <property type="evidence" value="ECO:0007669"/>
    <property type="project" value="UniProtKB-SubCell"/>
</dbReference>
<dbReference type="PIRSF" id="PIRSF039089">
    <property type="entry name" value="ATP_synthase_gamma"/>
    <property type="match status" value="1"/>
</dbReference>
<keyword evidence="5" id="KW-0999">Mitochondrion inner membrane</keyword>
<dbReference type="GO" id="GO:0045259">
    <property type="term" value="C:proton-transporting ATP synthase complex"/>
    <property type="evidence" value="ECO:0007669"/>
    <property type="project" value="UniProtKB-KW"/>
</dbReference>
<dbReference type="NCBIfam" id="TIGR01146">
    <property type="entry name" value="ATPsyn_F1gamma"/>
    <property type="match status" value="1"/>
</dbReference>
<reference evidence="12" key="1">
    <citation type="submission" date="2020-04" db="EMBL/GenBank/DDBJ databases">
        <authorList>
            <person name="Alioto T."/>
            <person name="Alioto T."/>
            <person name="Gomez Garrido J."/>
        </authorList>
    </citation>
    <scope>NUCLEOTIDE SEQUENCE</scope>
    <source>
        <strain evidence="12">A484AB</strain>
    </source>
</reference>
<keyword evidence="6 11" id="KW-0406">Ion transport</keyword>
<comment type="subcellular location">
    <subcellularLocation>
        <location evidence="1">Mitochondrion inner membrane</location>
        <topology evidence="1">Peripheral membrane protein</topology>
    </subcellularLocation>
</comment>
<dbReference type="SUPFAM" id="SSF52943">
    <property type="entry name" value="ATP synthase (F1-ATPase), gamma subunit"/>
    <property type="match status" value="1"/>
</dbReference>
<comment type="caution">
    <text evidence="12">The sequence shown here is derived from an EMBL/GenBank/DDBJ whole genome shotgun (WGS) entry which is preliminary data.</text>
</comment>
<dbReference type="CDD" id="cd12151">
    <property type="entry name" value="F1-ATPase_gamma"/>
    <property type="match status" value="1"/>
</dbReference>
<comment type="similarity">
    <text evidence="2 11">Belongs to the ATPase gamma chain family.</text>
</comment>
<organism evidence="12 13">
    <name type="scientific">Paramuricea clavata</name>
    <name type="common">Red gorgonian</name>
    <name type="synonym">Violescent sea-whip</name>
    <dbReference type="NCBI Taxonomy" id="317549"/>
    <lineage>
        <taxon>Eukaryota</taxon>
        <taxon>Metazoa</taxon>
        <taxon>Cnidaria</taxon>
        <taxon>Anthozoa</taxon>
        <taxon>Octocorallia</taxon>
        <taxon>Malacalcyonacea</taxon>
        <taxon>Plexauridae</taxon>
        <taxon>Paramuricea</taxon>
    </lineage>
</organism>
<keyword evidence="13" id="KW-1185">Reference proteome</keyword>
<dbReference type="Gene3D" id="1.10.287.80">
    <property type="entry name" value="ATP synthase, gamma subunit, helix hairpin domain"/>
    <property type="match status" value="1"/>
</dbReference>
<dbReference type="PANTHER" id="PTHR11693:SF22">
    <property type="entry name" value="ATP SYNTHASE SUBUNIT GAMMA, MITOCHONDRIAL"/>
    <property type="match status" value="1"/>
</dbReference>
<dbReference type="InterPro" id="IPR023632">
    <property type="entry name" value="ATP_synth_F1_gsu_CS"/>
</dbReference>
<keyword evidence="7" id="KW-0496">Mitochondrion</keyword>
<keyword evidence="4 11" id="KW-0375">Hydrogen ion transport</keyword>
<dbReference type="InterPro" id="IPR035968">
    <property type="entry name" value="ATP_synth_F1_ATPase_gsu"/>
</dbReference>
<evidence type="ECO:0000313" key="12">
    <source>
        <dbReference type="EMBL" id="CAB3980467.1"/>
    </source>
</evidence>